<name>A0A8H5LL67_9AGAR</name>
<evidence type="ECO:0000256" key="1">
    <source>
        <dbReference type="SAM" id="MobiDB-lite"/>
    </source>
</evidence>
<protein>
    <recommendedName>
        <fullName evidence="4">F-box domain-containing protein</fullName>
    </recommendedName>
</protein>
<dbReference type="Proteomes" id="UP000559256">
    <property type="component" value="Unassembled WGS sequence"/>
</dbReference>
<feature type="region of interest" description="Disordered" evidence="1">
    <location>
        <begin position="596"/>
        <end position="615"/>
    </location>
</feature>
<sequence>MGVAPFDDFQSLIHPISANATPPIHILPPELLLSIFQLTIDITTAKPRPSPTQPPLSLPEPFGQPQLCLILVCQRWKNIVEGSPGLWRDVVICTTTMGADASTFGESQGVRRWNPQALDRLLSRSISSSSSSFTRLGFPTFPNPMLPINITINDPFNRLPSSIWQVIFMREHVKRWRRVEVVMDSERIGLFSARSPSQGCSVQRRRGMEIEMPFLECLKLKFVHFGGYNFYLDSGSDRNNLDLELFANAPRLRHVSIIDNAGCTLGNPATQADDISITTTATTTTTPTTAPTTDDNHTETQARGFTFILPWNQLEKLECGGRFIPPVPTYMPTSTSTLSLSSVASAGAAEEGVGDRGVDEDGDIDMDVDTGEGITNTTTATTATAAGTATATTTTTSTSTALPTYTYTYPDFTNLTELAYTLDIPSTFFSVPAPAPTHPHPNPNANNNPNAHTSTSPDPTLAPFPNLITLPSLQILTLGPYDHDQVVSMLVRSAPNGVSGVRKLVLGHAWVTKGVRGGHGGGGVNNNNNNNNNNLGAGADSGLGVLKHLLDCVPDLEELDIMLDYNTAFEELWGYLGDVGVGVGVGGDVDVDVDDVEGGQGGRERSIPRVGPQPKNVMTVKNLKRLRKLSLEFSGYTIRVPDGCFGFGFGSATLGLGSRVGTGATANQGPGVGLEGIETGRGRGRGPRSGFVEMLKTRRRKYQGPDEGLGLTELHIRNVPVYSVQLEEALRELRSERKGEVTKDGDGFVMSCVYRE</sequence>
<evidence type="ECO:0000313" key="3">
    <source>
        <dbReference type="Proteomes" id="UP000559256"/>
    </source>
</evidence>
<dbReference type="AlphaFoldDB" id="A0A8H5LL67"/>
<accession>A0A8H5LL67</accession>
<comment type="caution">
    <text evidence="2">The sequence shown here is derived from an EMBL/GenBank/DDBJ whole genome shotgun (WGS) entry which is preliminary data.</text>
</comment>
<evidence type="ECO:0000313" key="2">
    <source>
        <dbReference type="EMBL" id="KAF5361282.1"/>
    </source>
</evidence>
<gene>
    <name evidence="2" type="ORF">D9758_010324</name>
</gene>
<evidence type="ECO:0008006" key="4">
    <source>
        <dbReference type="Google" id="ProtNLM"/>
    </source>
</evidence>
<feature type="region of interest" description="Disordered" evidence="1">
    <location>
        <begin position="433"/>
        <end position="460"/>
    </location>
</feature>
<organism evidence="2 3">
    <name type="scientific">Tetrapyrgos nigripes</name>
    <dbReference type="NCBI Taxonomy" id="182062"/>
    <lineage>
        <taxon>Eukaryota</taxon>
        <taxon>Fungi</taxon>
        <taxon>Dikarya</taxon>
        <taxon>Basidiomycota</taxon>
        <taxon>Agaricomycotina</taxon>
        <taxon>Agaricomycetes</taxon>
        <taxon>Agaricomycetidae</taxon>
        <taxon>Agaricales</taxon>
        <taxon>Marasmiineae</taxon>
        <taxon>Marasmiaceae</taxon>
        <taxon>Tetrapyrgos</taxon>
    </lineage>
</organism>
<feature type="compositionally biased region" description="Low complexity" evidence="1">
    <location>
        <begin position="443"/>
        <end position="457"/>
    </location>
</feature>
<reference evidence="2 3" key="1">
    <citation type="journal article" date="2020" name="ISME J.">
        <title>Uncovering the hidden diversity of litter-decomposition mechanisms in mushroom-forming fungi.</title>
        <authorList>
            <person name="Floudas D."/>
            <person name="Bentzer J."/>
            <person name="Ahren D."/>
            <person name="Johansson T."/>
            <person name="Persson P."/>
            <person name="Tunlid A."/>
        </authorList>
    </citation>
    <scope>NUCLEOTIDE SEQUENCE [LARGE SCALE GENOMIC DNA]</scope>
    <source>
        <strain evidence="2 3">CBS 291.85</strain>
    </source>
</reference>
<proteinExistence type="predicted"/>
<dbReference type="EMBL" id="JAACJM010000041">
    <property type="protein sequence ID" value="KAF5361282.1"/>
    <property type="molecule type" value="Genomic_DNA"/>
</dbReference>
<keyword evidence="3" id="KW-1185">Reference proteome</keyword>
<feature type="compositionally biased region" description="Pro residues" evidence="1">
    <location>
        <begin position="433"/>
        <end position="442"/>
    </location>
</feature>